<dbReference type="SUPFAM" id="SSF53187">
    <property type="entry name" value="Zn-dependent exopeptidases"/>
    <property type="match status" value="1"/>
</dbReference>
<evidence type="ECO:0000313" key="7">
    <source>
        <dbReference type="EMBL" id="SEI44975.1"/>
    </source>
</evidence>
<dbReference type="PANTHER" id="PTHR43808:SF8">
    <property type="entry name" value="PEPTIDASE M20 DIMERISATION DOMAIN-CONTAINING PROTEIN"/>
    <property type="match status" value="1"/>
</dbReference>
<evidence type="ECO:0000256" key="3">
    <source>
        <dbReference type="ARBA" id="ARBA00022723"/>
    </source>
</evidence>
<dbReference type="Pfam" id="PF07687">
    <property type="entry name" value="M20_dimer"/>
    <property type="match status" value="1"/>
</dbReference>
<keyword evidence="3" id="KW-0479">Metal-binding</keyword>
<reference evidence="8" key="1">
    <citation type="submission" date="2016-10" db="EMBL/GenBank/DDBJ databases">
        <authorList>
            <person name="Varghese N."/>
            <person name="Submissions S."/>
        </authorList>
    </citation>
    <scope>NUCLEOTIDE SEQUENCE [LARGE SCALE GENOMIC DNA]</scope>
    <source>
        <strain evidence="8">LMG 26031</strain>
    </source>
</reference>
<evidence type="ECO:0000313" key="8">
    <source>
        <dbReference type="Proteomes" id="UP000198866"/>
    </source>
</evidence>
<keyword evidence="8" id="KW-1185">Reference proteome</keyword>
<dbReference type="InterPro" id="IPR002933">
    <property type="entry name" value="Peptidase_M20"/>
</dbReference>
<keyword evidence="4" id="KW-0378">Hydrolase</keyword>
<dbReference type="InterPro" id="IPR050072">
    <property type="entry name" value="Peptidase_M20A"/>
</dbReference>
<dbReference type="Proteomes" id="UP000198866">
    <property type="component" value="Unassembled WGS sequence"/>
</dbReference>
<dbReference type="OrthoDB" id="7055905at2"/>
<dbReference type="Gene3D" id="3.30.70.360">
    <property type="match status" value="1"/>
</dbReference>
<sequence>MTATSDTASVVDLLTALVRIPSRGGIDARAPVLGCIEAWCSAHQVATRRLTGDDGEPLALYAETRGTANAPRRPYYLLNAPLDTASFGDESAWTYPPLSARIADGWLHGRGSADSKAAVAIYAHLAAALARRTDEFAGTLGVLFDLDEHTGRFGGARAFFDAVDAPRPDGVFIGYPGIDRIVVGARGFIRARLAVRGIAAHSGGSSTRGLNAAIRGAHLAAALNDAKLPIDHAFERPAQLTVTGIRAGDGTFTSVPDRCELSVDCRLTPRFDQREAQRCIAEIVRVHDARYDASLATTIEWIAGWAAYRVDASHPIVMALYRAARDEFGAELPCAVAGPSNIGNYLASLGVPALCGFGVRCEGIHAADERIELSSIAPVYRVYERALLALLG</sequence>
<comment type="cofactor">
    <cofactor evidence="1">
        <name>Zn(2+)</name>
        <dbReference type="ChEBI" id="CHEBI:29105"/>
    </cofactor>
</comment>
<gene>
    <name evidence="7" type="ORF">SAMN05192539_1001462</name>
</gene>
<dbReference type="AlphaFoldDB" id="A0A1H6R098"/>
<evidence type="ECO:0000256" key="5">
    <source>
        <dbReference type="ARBA" id="ARBA00022833"/>
    </source>
</evidence>
<evidence type="ECO:0000256" key="4">
    <source>
        <dbReference type="ARBA" id="ARBA00022801"/>
    </source>
</evidence>
<proteinExistence type="inferred from homology"/>
<dbReference type="PANTHER" id="PTHR43808">
    <property type="entry name" value="ACETYLORNITHINE DEACETYLASE"/>
    <property type="match status" value="1"/>
</dbReference>
<dbReference type="InterPro" id="IPR011650">
    <property type="entry name" value="Peptidase_M20_dimer"/>
</dbReference>
<dbReference type="InterPro" id="IPR036264">
    <property type="entry name" value="Bact_exopeptidase_dim_dom"/>
</dbReference>
<name>A0A1H6R098_9BURK</name>
<dbReference type="GO" id="GO:0016787">
    <property type="term" value="F:hydrolase activity"/>
    <property type="evidence" value="ECO:0007669"/>
    <property type="project" value="UniProtKB-KW"/>
</dbReference>
<dbReference type="STRING" id="667676.SAMN05192539_1001462"/>
<dbReference type="Gene3D" id="3.40.630.10">
    <property type="entry name" value="Zn peptidases"/>
    <property type="match status" value="1"/>
</dbReference>
<accession>A0A1H6R098</accession>
<dbReference type="RefSeq" id="WP_090862225.1">
    <property type="nucleotide sequence ID" value="NZ_FNYE01000001.1"/>
</dbReference>
<evidence type="ECO:0000259" key="6">
    <source>
        <dbReference type="Pfam" id="PF07687"/>
    </source>
</evidence>
<protein>
    <submittedName>
        <fullName evidence="7">Succinyl-diaminopimelate desuccinylase</fullName>
    </submittedName>
</protein>
<dbReference type="EMBL" id="FNYE01000001">
    <property type="protein sequence ID" value="SEI44975.1"/>
    <property type="molecule type" value="Genomic_DNA"/>
</dbReference>
<feature type="domain" description="Peptidase M20 dimerisation" evidence="6">
    <location>
        <begin position="183"/>
        <end position="291"/>
    </location>
</feature>
<organism evidence="7 8">
    <name type="scientific">Paraburkholderia diazotrophica</name>
    <dbReference type="NCBI Taxonomy" id="667676"/>
    <lineage>
        <taxon>Bacteria</taxon>
        <taxon>Pseudomonadati</taxon>
        <taxon>Pseudomonadota</taxon>
        <taxon>Betaproteobacteria</taxon>
        <taxon>Burkholderiales</taxon>
        <taxon>Burkholderiaceae</taxon>
        <taxon>Paraburkholderia</taxon>
    </lineage>
</organism>
<dbReference type="SUPFAM" id="SSF55031">
    <property type="entry name" value="Bacterial exopeptidase dimerisation domain"/>
    <property type="match status" value="1"/>
</dbReference>
<comment type="similarity">
    <text evidence="2">Belongs to the peptidase M20A family.</text>
</comment>
<evidence type="ECO:0000256" key="1">
    <source>
        <dbReference type="ARBA" id="ARBA00001947"/>
    </source>
</evidence>
<evidence type="ECO:0000256" key="2">
    <source>
        <dbReference type="ARBA" id="ARBA00006247"/>
    </source>
</evidence>
<keyword evidence="5" id="KW-0862">Zinc</keyword>
<dbReference type="Pfam" id="PF01546">
    <property type="entry name" value="Peptidase_M20"/>
    <property type="match status" value="1"/>
</dbReference>
<dbReference type="GO" id="GO:0046872">
    <property type="term" value="F:metal ion binding"/>
    <property type="evidence" value="ECO:0007669"/>
    <property type="project" value="UniProtKB-KW"/>
</dbReference>